<dbReference type="RefSeq" id="WP_008335446.1">
    <property type="nucleotide sequence ID" value="NZ_AFRZ01000001.1"/>
</dbReference>
<feature type="transmembrane region" description="Helical" evidence="1">
    <location>
        <begin position="12"/>
        <end position="31"/>
    </location>
</feature>
<name>B6BIS9_SULGG</name>
<dbReference type="EMBL" id="AFRZ01000001">
    <property type="protein sequence ID" value="EHP30439.1"/>
    <property type="molecule type" value="Genomic_DNA"/>
</dbReference>
<protein>
    <submittedName>
        <fullName evidence="3">Periplasmic protein containing Rhodanese-like domain</fullName>
    </submittedName>
</protein>
<feature type="domain" description="Rhodanese" evidence="2">
    <location>
        <begin position="74"/>
        <end position="168"/>
    </location>
</feature>
<evidence type="ECO:0000313" key="3">
    <source>
        <dbReference type="EMBL" id="EHP30439.1"/>
    </source>
</evidence>
<dbReference type="PROSITE" id="PS50206">
    <property type="entry name" value="RHODANESE_3"/>
    <property type="match status" value="1"/>
</dbReference>
<comment type="caution">
    <text evidence="3">The sequence shown here is derived from an EMBL/GenBank/DDBJ whole genome shotgun (WGS) entry which is preliminary data.</text>
</comment>
<dbReference type="AlphaFoldDB" id="B6BIS9"/>
<dbReference type="STRING" id="929558.SMGD1_1916"/>
<keyword evidence="4" id="KW-1185">Reference proteome</keyword>
<dbReference type="Pfam" id="PF00581">
    <property type="entry name" value="Rhodanese"/>
    <property type="match status" value="1"/>
</dbReference>
<gene>
    <name evidence="3" type="ORF">SMGD1_1916</name>
</gene>
<keyword evidence="1" id="KW-1133">Transmembrane helix</keyword>
<dbReference type="CDD" id="cd00158">
    <property type="entry name" value="RHOD"/>
    <property type="match status" value="1"/>
</dbReference>
<dbReference type="Proteomes" id="UP000006431">
    <property type="component" value="Unassembled WGS sequence"/>
</dbReference>
<dbReference type="OrthoDB" id="9789348at2"/>
<dbReference type="PATRIC" id="fig|929558.5.peg.1909"/>
<dbReference type="InterPro" id="IPR036873">
    <property type="entry name" value="Rhodanese-like_dom_sf"/>
</dbReference>
<dbReference type="SMART" id="SM00450">
    <property type="entry name" value="RHOD"/>
    <property type="match status" value="1"/>
</dbReference>
<dbReference type="InterPro" id="IPR001763">
    <property type="entry name" value="Rhodanese-like_dom"/>
</dbReference>
<dbReference type="HOGENOM" id="CLU_1657644_0_0_7"/>
<keyword evidence="1" id="KW-0812">Transmembrane</keyword>
<evidence type="ECO:0000259" key="2">
    <source>
        <dbReference type="PROSITE" id="PS50206"/>
    </source>
</evidence>
<evidence type="ECO:0000313" key="4">
    <source>
        <dbReference type="Proteomes" id="UP000006431"/>
    </source>
</evidence>
<dbReference type="SUPFAM" id="SSF52821">
    <property type="entry name" value="Rhodanese/Cell cycle control phosphatase"/>
    <property type="match status" value="1"/>
</dbReference>
<accession>B6BIS9</accession>
<keyword evidence="1" id="KW-0472">Membrane</keyword>
<proteinExistence type="predicted"/>
<dbReference type="Gene3D" id="3.40.250.10">
    <property type="entry name" value="Rhodanese-like domain"/>
    <property type="match status" value="1"/>
</dbReference>
<accession>H1FWD6</accession>
<evidence type="ECO:0000256" key="1">
    <source>
        <dbReference type="SAM" id="Phobius"/>
    </source>
</evidence>
<sequence length="173" mass="19563">MFFLVQESLKKVFFKLILLSVVGIISSLNAVDYSGEKSYSIKLPYKACTVSPIPREALEAGIIPINTAKAKKFFIEGALFYDARKKSDYSKAHIKDAKPIIFDDSKAKHTLISLPKSLERNMIFYCYGDSCASSYEAALSVLKHGYKNVFWYVNGFDDWKKKGYPVESSKLND</sequence>
<dbReference type="eggNOG" id="COG0607">
    <property type="taxonomic scope" value="Bacteria"/>
</dbReference>
<reference evidence="3 4" key="1">
    <citation type="journal article" date="2012" name="Proc. Natl. Acad. Sci. U.S.A.">
        <title>Genome and physiology of a model Epsilonproteobacterium responsible for sulfide detoxification in marine oxygen depletion zones.</title>
        <authorList>
            <person name="Grote J."/>
            <person name="Schott T."/>
            <person name="Bruckner C.G."/>
            <person name="Glockner F.O."/>
            <person name="Jost G."/>
            <person name="Teeling H."/>
            <person name="Labrenz M."/>
            <person name="Jurgens K."/>
        </authorList>
    </citation>
    <scope>NUCLEOTIDE SEQUENCE [LARGE SCALE GENOMIC DNA]</scope>
    <source>
        <strain evidence="3 4">GD1</strain>
    </source>
</reference>
<organism evidence="3 4">
    <name type="scientific">Sulfurimonas gotlandica (strain DSM 19862 / JCM 16533 / GD1)</name>
    <dbReference type="NCBI Taxonomy" id="929558"/>
    <lineage>
        <taxon>Bacteria</taxon>
        <taxon>Pseudomonadati</taxon>
        <taxon>Campylobacterota</taxon>
        <taxon>Epsilonproteobacteria</taxon>
        <taxon>Campylobacterales</taxon>
        <taxon>Sulfurimonadaceae</taxon>
        <taxon>Sulfurimonas</taxon>
    </lineage>
</organism>